<gene>
    <name evidence="8" type="ORF">WR164_13740</name>
</gene>
<dbReference type="GO" id="GO:0003677">
    <property type="term" value="F:DNA binding"/>
    <property type="evidence" value="ECO:0007669"/>
    <property type="project" value="UniProtKB-KW"/>
</dbReference>
<dbReference type="SUPFAM" id="SSF53041">
    <property type="entry name" value="Resolvase-like"/>
    <property type="match status" value="1"/>
</dbReference>
<dbReference type="EMBL" id="BRPL01000003">
    <property type="protein sequence ID" value="GLB47395.1"/>
    <property type="molecule type" value="Genomic_DNA"/>
</dbReference>
<evidence type="ECO:0000256" key="1">
    <source>
        <dbReference type="ARBA" id="ARBA00009913"/>
    </source>
</evidence>
<dbReference type="PANTHER" id="PTHR30461:SF26">
    <property type="entry name" value="RESOLVASE HOMOLOG YNEB"/>
    <property type="match status" value="1"/>
</dbReference>
<keyword evidence="3" id="KW-0238">DNA-binding</keyword>
<evidence type="ECO:0000256" key="5">
    <source>
        <dbReference type="PIRSR" id="PIRSR606118-50"/>
    </source>
</evidence>
<protein>
    <submittedName>
        <fullName evidence="8">Resolvase</fullName>
    </submittedName>
</protein>
<dbReference type="GO" id="GO:0000150">
    <property type="term" value="F:DNA strand exchange activity"/>
    <property type="evidence" value="ECO:0007669"/>
    <property type="project" value="InterPro"/>
</dbReference>
<evidence type="ECO:0000313" key="9">
    <source>
        <dbReference type="Proteomes" id="UP001144204"/>
    </source>
</evidence>
<name>A0A9W6B1X2_9LACO</name>
<feature type="domain" description="Resolvase/invertase-type recombinase catalytic" evidence="7">
    <location>
        <begin position="1"/>
        <end position="147"/>
    </location>
</feature>
<dbReference type="InterPro" id="IPR050639">
    <property type="entry name" value="SSR_resolvase"/>
</dbReference>
<dbReference type="Gene3D" id="3.40.50.1390">
    <property type="entry name" value="Resolvase, N-terminal catalytic domain"/>
    <property type="match status" value="1"/>
</dbReference>
<reference evidence="8" key="2">
    <citation type="journal article" date="2023" name="PLoS ONE">
        <title>Philodulcilactobacillus myokoensis gen. nov., sp. nov., a fructophilic, acidophilic, and agar-phobic lactic acid bacterium isolated from fermented vegetable extracts.</title>
        <authorList>
            <person name="Kouya T."/>
            <person name="Ishiyama Y."/>
            <person name="Ohashi S."/>
            <person name="Kumakubo R."/>
            <person name="Yamazaki T."/>
            <person name="Otaki T."/>
        </authorList>
    </citation>
    <scope>NUCLEOTIDE SEQUENCE</scope>
    <source>
        <strain evidence="8">WR16-4</strain>
    </source>
</reference>
<evidence type="ECO:0000259" key="7">
    <source>
        <dbReference type="PROSITE" id="PS51736"/>
    </source>
</evidence>
<keyword evidence="2" id="KW-0229">DNA integration</keyword>
<dbReference type="RefSeq" id="WP_286136932.1">
    <property type="nucleotide sequence ID" value="NZ_BRPL01000003.1"/>
</dbReference>
<sequence>MIFGYARVSSKQQNLARQIKELEDYGIDKENIITEKQSGKNYIERPELMNLIQNRIRKGDQVVVTSIDRLSRNYQDTKKLTSMIKAKSAMFIIANFKGFYSDSGINSDFASMMNEFLINFMAYQAQQERVNIKERQRQGIELAKKRGVYKGKQEKYGRNNIHMVTAVNQYNNRNKNHLTAQQIARMNGISRSTLYKKIRKFRKQDQLAEEN</sequence>
<dbReference type="Pfam" id="PF00239">
    <property type="entry name" value="Resolvase"/>
    <property type="match status" value="1"/>
</dbReference>
<reference evidence="8" key="1">
    <citation type="submission" date="2022-07" db="EMBL/GenBank/DDBJ databases">
        <authorList>
            <person name="Kouya T."/>
            <person name="Ishiyama Y."/>
        </authorList>
    </citation>
    <scope>NUCLEOTIDE SEQUENCE</scope>
    <source>
        <strain evidence="8">WR16-4</strain>
    </source>
</reference>
<evidence type="ECO:0000256" key="2">
    <source>
        <dbReference type="ARBA" id="ARBA00022908"/>
    </source>
</evidence>
<dbReference type="InterPro" id="IPR006119">
    <property type="entry name" value="Resolv_N"/>
</dbReference>
<evidence type="ECO:0000313" key="8">
    <source>
        <dbReference type="EMBL" id="GLB47395.1"/>
    </source>
</evidence>
<feature type="active site" description="O-(5'-phospho-DNA)-serine intermediate" evidence="5 6">
    <location>
        <position position="9"/>
    </location>
</feature>
<evidence type="ECO:0000256" key="4">
    <source>
        <dbReference type="ARBA" id="ARBA00023172"/>
    </source>
</evidence>
<evidence type="ECO:0000256" key="6">
    <source>
        <dbReference type="PROSITE-ProRule" id="PRU10137"/>
    </source>
</evidence>
<comment type="similarity">
    <text evidence="1">Belongs to the site-specific recombinase resolvase family.</text>
</comment>
<dbReference type="InterPro" id="IPR036162">
    <property type="entry name" value="Resolvase-like_N_sf"/>
</dbReference>
<accession>A0A9W6B1X2</accession>
<organism evidence="8 9">
    <name type="scientific">Philodulcilactobacillus myokoensis</name>
    <dbReference type="NCBI Taxonomy" id="2929573"/>
    <lineage>
        <taxon>Bacteria</taxon>
        <taxon>Bacillati</taxon>
        <taxon>Bacillota</taxon>
        <taxon>Bacilli</taxon>
        <taxon>Lactobacillales</taxon>
        <taxon>Lactobacillaceae</taxon>
        <taxon>Philodulcilactobacillus</taxon>
    </lineage>
</organism>
<dbReference type="PANTHER" id="PTHR30461">
    <property type="entry name" value="DNA-INVERTASE FROM LAMBDOID PROPHAGE"/>
    <property type="match status" value="1"/>
</dbReference>
<proteinExistence type="inferred from homology"/>
<keyword evidence="9" id="KW-1185">Reference proteome</keyword>
<dbReference type="CDD" id="cd03768">
    <property type="entry name" value="SR_ResInv"/>
    <property type="match status" value="1"/>
</dbReference>
<evidence type="ECO:0000256" key="3">
    <source>
        <dbReference type="ARBA" id="ARBA00023125"/>
    </source>
</evidence>
<comment type="caution">
    <text evidence="8">The sequence shown here is derived from an EMBL/GenBank/DDBJ whole genome shotgun (WGS) entry which is preliminary data.</text>
</comment>
<dbReference type="PROSITE" id="PS00398">
    <property type="entry name" value="RECOMBINASES_2"/>
    <property type="match status" value="1"/>
</dbReference>
<dbReference type="Proteomes" id="UP001144204">
    <property type="component" value="Unassembled WGS sequence"/>
</dbReference>
<dbReference type="GO" id="GO:0015074">
    <property type="term" value="P:DNA integration"/>
    <property type="evidence" value="ECO:0007669"/>
    <property type="project" value="UniProtKB-KW"/>
</dbReference>
<dbReference type="SMART" id="SM00857">
    <property type="entry name" value="Resolvase"/>
    <property type="match status" value="1"/>
</dbReference>
<dbReference type="AlphaFoldDB" id="A0A9W6B1X2"/>
<dbReference type="InterPro" id="IPR006118">
    <property type="entry name" value="Recombinase_CS"/>
</dbReference>
<dbReference type="PROSITE" id="PS51736">
    <property type="entry name" value="RECOMBINASES_3"/>
    <property type="match status" value="1"/>
</dbReference>
<dbReference type="PROSITE" id="PS00397">
    <property type="entry name" value="RECOMBINASES_1"/>
    <property type="match status" value="1"/>
</dbReference>
<keyword evidence="4" id="KW-0233">DNA recombination</keyword>